<protein>
    <recommendedName>
        <fullName evidence="4">Leucine-binding protein domain-containing protein</fullName>
    </recommendedName>
</protein>
<organism evidence="5 6">
    <name type="scientific">Mesorhizobium wenxiniae</name>
    <dbReference type="NCBI Taxonomy" id="2014805"/>
    <lineage>
        <taxon>Bacteria</taxon>
        <taxon>Pseudomonadati</taxon>
        <taxon>Pseudomonadota</taxon>
        <taxon>Alphaproteobacteria</taxon>
        <taxon>Hyphomicrobiales</taxon>
        <taxon>Phyllobacteriaceae</taxon>
        <taxon>Mesorhizobium</taxon>
    </lineage>
</organism>
<evidence type="ECO:0000256" key="1">
    <source>
        <dbReference type="ARBA" id="ARBA00010062"/>
    </source>
</evidence>
<feature type="domain" description="Leucine-binding protein" evidence="4">
    <location>
        <begin position="53"/>
        <end position="390"/>
    </location>
</feature>
<dbReference type="InterPro" id="IPR028082">
    <property type="entry name" value="Peripla_BP_I"/>
</dbReference>
<keyword evidence="2 3" id="KW-0732">Signal</keyword>
<dbReference type="OrthoDB" id="9772589at2"/>
<name>A0A271KAL0_9HYPH</name>
<dbReference type="Gene3D" id="3.40.50.2300">
    <property type="match status" value="2"/>
</dbReference>
<dbReference type="SUPFAM" id="SSF53822">
    <property type="entry name" value="Periplasmic binding protein-like I"/>
    <property type="match status" value="1"/>
</dbReference>
<evidence type="ECO:0000313" key="6">
    <source>
        <dbReference type="Proteomes" id="UP000215931"/>
    </source>
</evidence>
<comment type="caution">
    <text evidence="5">The sequence shown here is derived from an EMBL/GenBank/DDBJ whole genome shotgun (WGS) entry which is preliminary data.</text>
</comment>
<evidence type="ECO:0000256" key="2">
    <source>
        <dbReference type="ARBA" id="ARBA00022729"/>
    </source>
</evidence>
<keyword evidence="6" id="KW-1185">Reference proteome</keyword>
<dbReference type="AlphaFoldDB" id="A0A271KAL0"/>
<gene>
    <name evidence="5" type="ORF">CIT31_29315</name>
</gene>
<proteinExistence type="inferred from homology"/>
<evidence type="ECO:0000256" key="3">
    <source>
        <dbReference type="SAM" id="SignalP"/>
    </source>
</evidence>
<evidence type="ECO:0000313" key="5">
    <source>
        <dbReference type="EMBL" id="PAP92085.1"/>
    </source>
</evidence>
<dbReference type="EMBL" id="NPKH01000037">
    <property type="protein sequence ID" value="PAP92085.1"/>
    <property type="molecule type" value="Genomic_DNA"/>
</dbReference>
<dbReference type="PANTHER" id="PTHR47151">
    <property type="entry name" value="LEU/ILE/VAL-BINDING ABC TRANSPORTER SUBUNIT"/>
    <property type="match status" value="1"/>
</dbReference>
<feature type="signal peptide" evidence="3">
    <location>
        <begin position="1"/>
        <end position="26"/>
    </location>
</feature>
<dbReference type="InterPro" id="IPR028081">
    <property type="entry name" value="Leu-bd"/>
</dbReference>
<reference evidence="5 6" key="1">
    <citation type="submission" date="2017-08" db="EMBL/GenBank/DDBJ databases">
        <title>Mesorhizobium wenxinae sp. nov., a novel rhizobial species isolated from root nodules of chickpea (Cicer arietinum L.).</title>
        <authorList>
            <person name="Zhang J."/>
        </authorList>
    </citation>
    <scope>NUCLEOTIDE SEQUENCE [LARGE SCALE GENOMIC DNA]</scope>
    <source>
        <strain evidence="6">WYCCWR 10019</strain>
    </source>
</reference>
<dbReference type="Pfam" id="PF13458">
    <property type="entry name" value="Peripla_BP_6"/>
    <property type="match status" value="1"/>
</dbReference>
<dbReference type="PANTHER" id="PTHR47151:SF2">
    <property type="entry name" value="AMINO ACID BINDING PROTEIN"/>
    <property type="match status" value="1"/>
</dbReference>
<accession>A0A271KAL0</accession>
<sequence length="422" mass="44371">MGEVRMRKSPFLSSLWATAGLQLALAAGQVSPTAAQEAVTDPLGVIKIEKGAPIQIGAYWVLSGPDAALGIDSRRGVELAFKDRGGEIDGHELVLNAQDSLCTPEGGQTAATKLAANPATIIVLGSACSSEVVAAAPILWKAGIANIGTSASAPKLTAPDRGPGYQGFVRMIADDNAQGAADAEYIYNVLKKKSVVTIHDGSPYAEALQGAMVKRFTELGGTVLSQEATTPTEVDMRPLLTNIAALKPDLVYMPIFVAAASQIIRQVKDVPGMENATLLGSNGLMSADMIQAAGSSVVGFQFTYQDISPEALGDGYTKFLENYKSEYGEAPISGFHSNAYDAARAALDAIDKVAVTDGEGTTYIGRKALRDAVFASKFDGLSGRISCDQHGNCAEFKPAVYEYTSDDVSTYETGKNPRKVFP</sequence>
<dbReference type="CDD" id="cd06342">
    <property type="entry name" value="PBP1_ABC_LIVBP-like"/>
    <property type="match status" value="1"/>
</dbReference>
<dbReference type="Proteomes" id="UP000215931">
    <property type="component" value="Unassembled WGS sequence"/>
</dbReference>
<feature type="chain" id="PRO_5012650872" description="Leucine-binding protein domain-containing protein" evidence="3">
    <location>
        <begin position="27"/>
        <end position="422"/>
    </location>
</feature>
<evidence type="ECO:0000259" key="4">
    <source>
        <dbReference type="Pfam" id="PF13458"/>
    </source>
</evidence>
<comment type="similarity">
    <text evidence="1">Belongs to the leucine-binding protein family.</text>
</comment>